<dbReference type="InterPro" id="IPR006657">
    <property type="entry name" value="MoPterin_dinucl-bd_dom"/>
</dbReference>
<dbReference type="EMBL" id="AP031322">
    <property type="protein sequence ID" value="BFH74032.1"/>
    <property type="molecule type" value="Genomic_DNA"/>
</dbReference>
<dbReference type="SUPFAM" id="SSF53706">
    <property type="entry name" value="Formate dehydrogenase/DMSO reductase, domains 1-3"/>
    <property type="match status" value="1"/>
</dbReference>
<dbReference type="Gene3D" id="2.40.40.20">
    <property type="match status" value="1"/>
</dbReference>
<dbReference type="InterPro" id="IPR006656">
    <property type="entry name" value="Mopterin_OxRdtase"/>
</dbReference>
<feature type="domain" description="Molybdopterin dinucleotide-binding" evidence="5">
    <location>
        <begin position="509"/>
        <end position="611"/>
    </location>
</feature>
<keyword evidence="1" id="KW-0479">Metal-binding</keyword>
<accession>A0AAT9GTW6</accession>
<gene>
    <name evidence="6" type="ORF">SJAV_19760</name>
</gene>
<evidence type="ECO:0000256" key="1">
    <source>
        <dbReference type="ARBA" id="ARBA00022723"/>
    </source>
</evidence>
<dbReference type="Gene3D" id="3.40.50.740">
    <property type="match status" value="1"/>
</dbReference>
<dbReference type="PANTHER" id="PTHR43105:SF10">
    <property type="entry name" value="NADH-QUINONE OXIDOREDUCTASE SUBUNIT G"/>
    <property type="match status" value="1"/>
</dbReference>
<dbReference type="GO" id="GO:0043546">
    <property type="term" value="F:molybdopterin cofactor binding"/>
    <property type="evidence" value="ECO:0007669"/>
    <property type="project" value="InterPro"/>
</dbReference>
<dbReference type="InterPro" id="IPR009010">
    <property type="entry name" value="Asp_de-COase-like_dom_sf"/>
</dbReference>
<keyword evidence="3" id="KW-0411">Iron-sulfur</keyword>
<dbReference type="KEGG" id="sjv:SJAV_19760"/>
<dbReference type="Gene3D" id="3.40.228.10">
    <property type="entry name" value="Dimethylsulfoxide Reductase, domain 2"/>
    <property type="match status" value="1"/>
</dbReference>
<protein>
    <submittedName>
        <fullName evidence="6">Nitrate reductase</fullName>
    </submittedName>
</protein>
<proteinExistence type="predicted"/>
<name>A0AAT9GTW6_9CREN</name>
<dbReference type="PANTHER" id="PTHR43105">
    <property type="entry name" value="RESPIRATORY NITRATE REDUCTASE"/>
    <property type="match status" value="1"/>
</dbReference>
<sequence>MPENYITNKGMLCIKGSTLLETVNSGRILYPYLDNKEVEWKKALEYTTIKMKRIIRKGKDSLGIYIGAQIPTEDQYLAVKLGKGFIGTASFDSNVRLCMASAAFALKYAFGDPSPTASYDDIDKAETYLLIGVNPASNFPVLWNRMISNKLKRKAKIIVIDPIYTDSAQQADLYVRIPPGKDILLLNSIAYLLIKKNIIRIEPENFKEFKEVVMKYQPERISKIINVKEDTISYIADRIAQSKTLFMWGMGVNQTERAVDTGILISTLAMLTGNVDIEGSGVLPLTGQHNSMGAREAGALAGMLPGLRYVDNEEEVEEVERFWNLPKYSIPRHYYTITEMYKLIEERKIKALWIIGTNPVVSLPQARKFADLLSYLDLVIVQDAYFTETTKFADVIFPALSWGEREGIHTAGDRTVGYLSKILEGKGEARPDWMIIQDVANYLGFEFKYTNIEDIFNEFKLLTKNRIDDISNLTYKELEKGYRWPVKPKIFRTRPVEFEKYDLIEDNEFIVITGRTKGHWNTRTRSSKSWSLNVISDDDYIFLDIEICNKLHIKDGNDVKIITGEGYTVVPAKCVDWIKGNIAFMPFHWGHTNKIMDWKIDRESKEPAYKHLKARIEPFMS</sequence>
<reference evidence="6" key="1">
    <citation type="submission" date="2024-03" db="EMBL/GenBank/DDBJ databases">
        <title>Complete genome sequence of Sulfurisphaera javensis strain KD-1.</title>
        <authorList>
            <person name="Sakai H."/>
            <person name="Nur N."/>
            <person name="Suwanto A."/>
            <person name="Kurosawa N."/>
        </authorList>
    </citation>
    <scope>NUCLEOTIDE SEQUENCE</scope>
    <source>
        <strain evidence="6">KD-1</strain>
    </source>
</reference>
<organism evidence="6">
    <name type="scientific">Sulfurisphaera javensis</name>
    <dbReference type="NCBI Taxonomy" id="2049879"/>
    <lineage>
        <taxon>Archaea</taxon>
        <taxon>Thermoproteota</taxon>
        <taxon>Thermoprotei</taxon>
        <taxon>Sulfolobales</taxon>
        <taxon>Sulfolobaceae</taxon>
        <taxon>Sulfurisphaera</taxon>
    </lineage>
</organism>
<dbReference type="GO" id="GO:0016020">
    <property type="term" value="C:membrane"/>
    <property type="evidence" value="ECO:0007669"/>
    <property type="project" value="TreeGrafter"/>
</dbReference>
<dbReference type="InterPro" id="IPR050123">
    <property type="entry name" value="Prok_molybdopt-oxidoreductase"/>
</dbReference>
<evidence type="ECO:0000256" key="3">
    <source>
        <dbReference type="ARBA" id="ARBA00023014"/>
    </source>
</evidence>
<feature type="domain" description="Molybdopterin oxidoreductase" evidence="4">
    <location>
        <begin position="27"/>
        <end position="441"/>
    </location>
</feature>
<dbReference type="AlphaFoldDB" id="A0AAT9GTW6"/>
<evidence type="ECO:0000259" key="4">
    <source>
        <dbReference type="Pfam" id="PF00384"/>
    </source>
</evidence>
<evidence type="ECO:0000313" key="6">
    <source>
        <dbReference type="EMBL" id="BFH74032.1"/>
    </source>
</evidence>
<dbReference type="Pfam" id="PF00384">
    <property type="entry name" value="Molybdopterin"/>
    <property type="match status" value="1"/>
</dbReference>
<dbReference type="GO" id="GO:0051536">
    <property type="term" value="F:iron-sulfur cluster binding"/>
    <property type="evidence" value="ECO:0007669"/>
    <property type="project" value="UniProtKB-KW"/>
</dbReference>
<dbReference type="GO" id="GO:0016491">
    <property type="term" value="F:oxidoreductase activity"/>
    <property type="evidence" value="ECO:0007669"/>
    <property type="project" value="InterPro"/>
</dbReference>
<dbReference type="SUPFAM" id="SSF50692">
    <property type="entry name" value="ADC-like"/>
    <property type="match status" value="1"/>
</dbReference>
<keyword evidence="2" id="KW-0408">Iron</keyword>
<dbReference type="GO" id="GO:0046872">
    <property type="term" value="F:metal ion binding"/>
    <property type="evidence" value="ECO:0007669"/>
    <property type="project" value="UniProtKB-KW"/>
</dbReference>
<dbReference type="Pfam" id="PF01568">
    <property type="entry name" value="Molydop_binding"/>
    <property type="match status" value="1"/>
</dbReference>
<evidence type="ECO:0000256" key="2">
    <source>
        <dbReference type="ARBA" id="ARBA00023004"/>
    </source>
</evidence>
<evidence type="ECO:0000259" key="5">
    <source>
        <dbReference type="Pfam" id="PF01568"/>
    </source>
</evidence>